<proteinExistence type="predicted"/>
<organism evidence="1">
    <name type="scientific">freshwater metagenome</name>
    <dbReference type="NCBI Taxonomy" id="449393"/>
    <lineage>
        <taxon>unclassified sequences</taxon>
        <taxon>metagenomes</taxon>
        <taxon>ecological metagenomes</taxon>
    </lineage>
</organism>
<reference evidence="1" key="1">
    <citation type="submission" date="2020-05" db="EMBL/GenBank/DDBJ databases">
        <authorList>
            <person name="Chiriac C."/>
            <person name="Salcher M."/>
            <person name="Ghai R."/>
            <person name="Kavagutti S V."/>
        </authorList>
    </citation>
    <scope>NUCLEOTIDE SEQUENCE</scope>
</reference>
<evidence type="ECO:0000313" key="2">
    <source>
        <dbReference type="EMBL" id="CAB5067667.1"/>
    </source>
</evidence>
<protein>
    <submittedName>
        <fullName evidence="1">Unannotated protein</fullName>
    </submittedName>
</protein>
<gene>
    <name evidence="1" type="ORF">UFOPK4098_00528</name>
    <name evidence="2" type="ORF">UFOPK4347_01541</name>
</gene>
<dbReference type="EMBL" id="CAFBPN010000017">
    <property type="protein sequence ID" value="CAB5015169.1"/>
    <property type="molecule type" value="Genomic_DNA"/>
</dbReference>
<dbReference type="EMBL" id="CAFBQU010000063">
    <property type="protein sequence ID" value="CAB5067667.1"/>
    <property type="molecule type" value="Genomic_DNA"/>
</dbReference>
<name>A0A6J7QFR6_9ZZZZ</name>
<evidence type="ECO:0000313" key="1">
    <source>
        <dbReference type="EMBL" id="CAB5015169.1"/>
    </source>
</evidence>
<accession>A0A6J7QFR6</accession>
<sequence length="80" mass="9770">MKEFLTQLQETDSVLGQTAQKRVREYHLLSGIPVETYKFPTYKSAEEQKVWVHHWWVRPLRFFYRHLPRAIRSRIKRVAT</sequence>
<dbReference type="AlphaFoldDB" id="A0A6J7QFR6"/>